<dbReference type="Pfam" id="PF01035">
    <property type="entry name" value="DNA_binding_1"/>
    <property type="match status" value="1"/>
</dbReference>
<dbReference type="Gene3D" id="3.30.160.70">
    <property type="entry name" value="Methylated DNA-protein cysteine methyltransferase domain"/>
    <property type="match status" value="1"/>
</dbReference>
<dbReference type="PATRIC" id="fig|1423715.3.peg.2426"/>
<dbReference type="FunFam" id="1.10.10.10:FF:000214">
    <property type="entry name" value="Methylated-DNA--protein-cysteine methyltransferase"/>
    <property type="match status" value="1"/>
</dbReference>
<keyword evidence="6 9" id="KW-0227">DNA damage</keyword>
<evidence type="ECO:0000313" key="12">
    <source>
        <dbReference type="EMBL" id="KRK95890.1"/>
    </source>
</evidence>
<accession>A0A0R1LUG0</accession>
<sequence>MRYQLTTPSPLGNLTLLGDDQALYGLWFADQQHFGADYDLSAIPTGSTAPLNLALDWLSAYFDGQAPAPFDLPLQPEVTDFRARVLQVLTQIPYGQTVTYQQIANQLGQPNAVRAVGGAVGHNPLSIMIPCHRVVGRAGDLTGYAGGLDRKIALLTLEGHDPATLAQHHL</sequence>
<evidence type="ECO:0000256" key="7">
    <source>
        <dbReference type="ARBA" id="ARBA00023204"/>
    </source>
</evidence>
<evidence type="ECO:0000256" key="1">
    <source>
        <dbReference type="ARBA" id="ARBA00001286"/>
    </source>
</evidence>
<evidence type="ECO:0000256" key="3">
    <source>
        <dbReference type="ARBA" id="ARBA00022490"/>
    </source>
</evidence>
<dbReference type="HAMAP" id="MF_00772">
    <property type="entry name" value="OGT"/>
    <property type="match status" value="1"/>
</dbReference>
<name>A0A0R1LUG0_9LACO</name>
<dbReference type="GO" id="GO:0003908">
    <property type="term" value="F:methylated-DNA-[protein]-cysteine S-methyltransferase activity"/>
    <property type="evidence" value="ECO:0007669"/>
    <property type="project" value="UniProtKB-UniRule"/>
</dbReference>
<dbReference type="EC" id="2.1.1.63" evidence="9"/>
<evidence type="ECO:0000256" key="8">
    <source>
        <dbReference type="ARBA" id="ARBA00049348"/>
    </source>
</evidence>
<comment type="similarity">
    <text evidence="2 9">Belongs to the MGMT family.</text>
</comment>
<feature type="domain" description="Methylated-DNA-[protein]-cysteine S-methyltransferase DNA binding" evidence="10">
    <location>
        <begin position="80"/>
        <end position="159"/>
    </location>
</feature>
<comment type="caution">
    <text evidence="12">The sequence shown here is derived from an EMBL/GenBank/DDBJ whole genome shotgun (WGS) entry which is preliminary data.</text>
</comment>
<evidence type="ECO:0000259" key="10">
    <source>
        <dbReference type="Pfam" id="PF01035"/>
    </source>
</evidence>
<keyword evidence="13" id="KW-1185">Reference proteome</keyword>
<protein>
    <recommendedName>
        <fullName evidence="9">Methylated-DNA--protein-cysteine methyltransferase</fullName>
        <ecNumber evidence="9">2.1.1.63</ecNumber>
    </recommendedName>
    <alternativeName>
        <fullName evidence="9">6-O-methylguanine-DNA methyltransferase</fullName>
        <shortName evidence="9">MGMT</shortName>
    </alternativeName>
    <alternativeName>
        <fullName evidence="9">O-6-methylguanine-DNA-alkyltransferase</fullName>
    </alternativeName>
</protein>
<evidence type="ECO:0000313" key="13">
    <source>
        <dbReference type="Proteomes" id="UP000051955"/>
    </source>
</evidence>
<dbReference type="InterPro" id="IPR008332">
    <property type="entry name" value="MethylG_MeTrfase_N"/>
</dbReference>
<dbReference type="PROSITE" id="PS00374">
    <property type="entry name" value="MGMT"/>
    <property type="match status" value="1"/>
</dbReference>
<evidence type="ECO:0000256" key="9">
    <source>
        <dbReference type="HAMAP-Rule" id="MF_00772"/>
    </source>
</evidence>
<dbReference type="STRING" id="1423715.FD25_GL002350"/>
<dbReference type="OrthoDB" id="9802228at2"/>
<comment type="subcellular location">
    <subcellularLocation>
        <location evidence="9">Cytoplasm</location>
    </subcellularLocation>
</comment>
<evidence type="ECO:0000256" key="5">
    <source>
        <dbReference type="ARBA" id="ARBA00022679"/>
    </source>
</evidence>
<evidence type="ECO:0000256" key="6">
    <source>
        <dbReference type="ARBA" id="ARBA00022763"/>
    </source>
</evidence>
<dbReference type="PANTHER" id="PTHR10815">
    <property type="entry name" value="METHYLATED-DNA--PROTEIN-CYSTEINE METHYLTRANSFERASE"/>
    <property type="match status" value="1"/>
</dbReference>
<comment type="miscellaneous">
    <text evidence="9">This enzyme catalyzes only one turnover and therefore is not strictly catalytic. According to one definition, an enzyme is a biocatalyst that acts repeatedly and over many reaction cycles.</text>
</comment>
<dbReference type="InterPro" id="IPR036388">
    <property type="entry name" value="WH-like_DNA-bd_sf"/>
</dbReference>
<dbReference type="InterPro" id="IPR023546">
    <property type="entry name" value="MGMT"/>
</dbReference>
<dbReference type="Gene3D" id="1.10.10.10">
    <property type="entry name" value="Winged helix-like DNA-binding domain superfamily/Winged helix DNA-binding domain"/>
    <property type="match status" value="1"/>
</dbReference>
<dbReference type="NCBIfam" id="TIGR00589">
    <property type="entry name" value="ogt"/>
    <property type="match status" value="1"/>
</dbReference>
<organism evidence="12 13">
    <name type="scientific">Levilactobacillus acidifarinae DSM 19394 = JCM 15949</name>
    <dbReference type="NCBI Taxonomy" id="1423715"/>
    <lineage>
        <taxon>Bacteria</taxon>
        <taxon>Bacillati</taxon>
        <taxon>Bacillota</taxon>
        <taxon>Bacilli</taxon>
        <taxon>Lactobacillales</taxon>
        <taxon>Lactobacillaceae</taxon>
        <taxon>Levilactobacillus</taxon>
    </lineage>
</organism>
<dbReference type="GO" id="GO:0006307">
    <property type="term" value="P:DNA alkylation repair"/>
    <property type="evidence" value="ECO:0007669"/>
    <property type="project" value="UniProtKB-UniRule"/>
</dbReference>
<dbReference type="Pfam" id="PF02870">
    <property type="entry name" value="Methyltransf_1N"/>
    <property type="match status" value="1"/>
</dbReference>
<dbReference type="InterPro" id="IPR036217">
    <property type="entry name" value="MethylDNA_cys_MeTrfase_DNAb"/>
</dbReference>
<dbReference type="CDD" id="cd06445">
    <property type="entry name" value="ATase"/>
    <property type="match status" value="1"/>
</dbReference>
<comment type="catalytic activity">
    <reaction evidence="1 9">
        <text>a 4-O-methyl-thymidine in DNA + L-cysteinyl-[protein] = a thymidine in DNA + S-methyl-L-cysteinyl-[protein]</text>
        <dbReference type="Rhea" id="RHEA:53428"/>
        <dbReference type="Rhea" id="RHEA-COMP:10131"/>
        <dbReference type="Rhea" id="RHEA-COMP:10132"/>
        <dbReference type="Rhea" id="RHEA-COMP:13555"/>
        <dbReference type="Rhea" id="RHEA-COMP:13556"/>
        <dbReference type="ChEBI" id="CHEBI:29950"/>
        <dbReference type="ChEBI" id="CHEBI:82612"/>
        <dbReference type="ChEBI" id="CHEBI:137386"/>
        <dbReference type="ChEBI" id="CHEBI:137387"/>
        <dbReference type="EC" id="2.1.1.63"/>
    </reaction>
</comment>
<keyword evidence="5 9" id="KW-0808">Transferase</keyword>
<dbReference type="Proteomes" id="UP000051955">
    <property type="component" value="Unassembled WGS sequence"/>
</dbReference>
<dbReference type="InterPro" id="IPR001497">
    <property type="entry name" value="MethylDNA_cys_MeTrfase_AS"/>
</dbReference>
<dbReference type="PANTHER" id="PTHR10815:SF5">
    <property type="entry name" value="METHYLATED-DNA--PROTEIN-CYSTEINE METHYLTRANSFERASE"/>
    <property type="match status" value="1"/>
</dbReference>
<feature type="active site" description="Nucleophile; methyl group acceptor" evidence="9">
    <location>
        <position position="131"/>
    </location>
</feature>
<dbReference type="InterPro" id="IPR014048">
    <property type="entry name" value="MethylDNA_cys_MeTrfase_DNA-bd"/>
</dbReference>
<reference evidence="12 13" key="1">
    <citation type="journal article" date="2015" name="Genome Announc.">
        <title>Expanding the biotechnology potential of lactobacilli through comparative genomics of 213 strains and associated genera.</title>
        <authorList>
            <person name="Sun Z."/>
            <person name="Harris H.M."/>
            <person name="McCann A."/>
            <person name="Guo C."/>
            <person name="Argimon S."/>
            <person name="Zhang W."/>
            <person name="Yang X."/>
            <person name="Jeffery I.B."/>
            <person name="Cooney J.C."/>
            <person name="Kagawa T.F."/>
            <person name="Liu W."/>
            <person name="Song Y."/>
            <person name="Salvetti E."/>
            <person name="Wrobel A."/>
            <person name="Rasinkangas P."/>
            <person name="Parkhill J."/>
            <person name="Rea M.C."/>
            <person name="O'Sullivan O."/>
            <person name="Ritari J."/>
            <person name="Douillard F.P."/>
            <person name="Paul Ross R."/>
            <person name="Yang R."/>
            <person name="Briner A.E."/>
            <person name="Felis G.E."/>
            <person name="de Vos W.M."/>
            <person name="Barrangou R."/>
            <person name="Klaenhammer T.R."/>
            <person name="Caufield P.W."/>
            <person name="Cui Y."/>
            <person name="Zhang H."/>
            <person name="O'Toole P.W."/>
        </authorList>
    </citation>
    <scope>NUCLEOTIDE SEQUENCE [LARGE SCALE GENOMIC DNA]</scope>
    <source>
        <strain evidence="12 13">DSM 19394</strain>
    </source>
</reference>
<keyword evidence="3 9" id="KW-0963">Cytoplasm</keyword>
<evidence type="ECO:0000259" key="11">
    <source>
        <dbReference type="Pfam" id="PF02870"/>
    </source>
</evidence>
<dbReference type="EMBL" id="AZDV01000005">
    <property type="protein sequence ID" value="KRK95890.1"/>
    <property type="molecule type" value="Genomic_DNA"/>
</dbReference>
<keyword evidence="4 9" id="KW-0489">Methyltransferase</keyword>
<evidence type="ECO:0000256" key="2">
    <source>
        <dbReference type="ARBA" id="ARBA00008711"/>
    </source>
</evidence>
<dbReference type="SUPFAM" id="SSF46767">
    <property type="entry name" value="Methylated DNA-protein cysteine methyltransferase, C-terminal domain"/>
    <property type="match status" value="1"/>
</dbReference>
<dbReference type="GO" id="GO:0005737">
    <property type="term" value="C:cytoplasm"/>
    <property type="evidence" value="ECO:0007669"/>
    <property type="project" value="UniProtKB-SubCell"/>
</dbReference>
<gene>
    <name evidence="12" type="ORF">FD25_GL002350</name>
</gene>
<comment type="function">
    <text evidence="9">Involved in the cellular defense against the biological effects of O6-methylguanine (O6-MeG) and O4-methylthymine (O4-MeT) in DNA. Repairs the methylated nucleobase in DNA by stoichiometrically transferring the methyl group to a cysteine residue in the enzyme. This is a suicide reaction: the enzyme is irreversibly inactivated.</text>
</comment>
<dbReference type="SUPFAM" id="SSF53155">
    <property type="entry name" value="Methylated DNA-protein cysteine methyltransferase domain"/>
    <property type="match status" value="1"/>
</dbReference>
<keyword evidence="7 9" id="KW-0234">DNA repair</keyword>
<feature type="domain" description="Methylguanine DNA methyltransferase ribonuclease-like" evidence="11">
    <location>
        <begin position="3"/>
        <end position="75"/>
    </location>
</feature>
<dbReference type="GO" id="GO:0032259">
    <property type="term" value="P:methylation"/>
    <property type="evidence" value="ECO:0007669"/>
    <property type="project" value="UniProtKB-KW"/>
</dbReference>
<proteinExistence type="inferred from homology"/>
<evidence type="ECO:0000256" key="4">
    <source>
        <dbReference type="ARBA" id="ARBA00022603"/>
    </source>
</evidence>
<dbReference type="AlphaFoldDB" id="A0A0R1LUG0"/>
<dbReference type="InterPro" id="IPR036631">
    <property type="entry name" value="MGMT_N_sf"/>
</dbReference>
<comment type="catalytic activity">
    <reaction evidence="8 9">
        <text>a 6-O-methyl-2'-deoxyguanosine in DNA + L-cysteinyl-[protein] = S-methyl-L-cysteinyl-[protein] + a 2'-deoxyguanosine in DNA</text>
        <dbReference type="Rhea" id="RHEA:24000"/>
        <dbReference type="Rhea" id="RHEA-COMP:10131"/>
        <dbReference type="Rhea" id="RHEA-COMP:10132"/>
        <dbReference type="Rhea" id="RHEA-COMP:11367"/>
        <dbReference type="Rhea" id="RHEA-COMP:11368"/>
        <dbReference type="ChEBI" id="CHEBI:29950"/>
        <dbReference type="ChEBI" id="CHEBI:82612"/>
        <dbReference type="ChEBI" id="CHEBI:85445"/>
        <dbReference type="ChEBI" id="CHEBI:85448"/>
        <dbReference type="EC" id="2.1.1.63"/>
    </reaction>
</comment>
<dbReference type="RefSeq" id="WP_057801077.1">
    <property type="nucleotide sequence ID" value="NZ_AZDV01000005.1"/>
</dbReference>